<gene>
    <name evidence="1" type="ORF">RDT67_19355</name>
</gene>
<reference evidence="1" key="1">
    <citation type="submission" date="2023-08" db="EMBL/GenBank/DDBJ databases">
        <title>The Comparative Genomic Analysis of Yersiniaceae from Polar Regions.</title>
        <authorList>
            <person name="Goncharov A."/>
            <person name="Aslanov B."/>
            <person name="Kolodzhieva V."/>
            <person name="Azarov D."/>
            <person name="Mochov A."/>
            <person name="Lebedeva E."/>
        </authorList>
    </citation>
    <scope>NUCLEOTIDE SEQUENCE</scope>
    <source>
        <strain evidence="1">Vf</strain>
    </source>
</reference>
<comment type="caution">
    <text evidence="1">The sequence shown here is derived from an EMBL/GenBank/DDBJ whole genome shotgun (WGS) entry which is preliminary data.</text>
</comment>
<dbReference type="EMBL" id="JAVIGA010000024">
    <property type="protein sequence ID" value="MDQ9128578.1"/>
    <property type="molecule type" value="Genomic_DNA"/>
</dbReference>
<proteinExistence type="predicted"/>
<dbReference type="AlphaFoldDB" id="A0AAJ1YEA7"/>
<dbReference type="Proteomes" id="UP001224622">
    <property type="component" value="Unassembled WGS sequence"/>
</dbReference>
<sequence>MKKLTIPVDVFESDRINTGIRGLVRAGMLKDNPDSQQTRVMLAAAGATWRTLRDLELLVLQMYGVADTQSAISARLREFSKPRNGLIKERQMVRAESGKMVYFYRLVAVEQEAA</sequence>
<accession>A0AAJ1YEA7</accession>
<name>A0AAJ1YEA7_SERFO</name>
<organism evidence="1 2">
    <name type="scientific">Serratia fonticola</name>
    <dbReference type="NCBI Taxonomy" id="47917"/>
    <lineage>
        <taxon>Bacteria</taxon>
        <taxon>Pseudomonadati</taxon>
        <taxon>Pseudomonadota</taxon>
        <taxon>Gammaproteobacteria</taxon>
        <taxon>Enterobacterales</taxon>
        <taxon>Yersiniaceae</taxon>
        <taxon>Serratia</taxon>
    </lineage>
</organism>
<dbReference type="RefSeq" id="WP_024530569.1">
    <property type="nucleotide sequence ID" value="NZ_CAMKUG010000003.1"/>
</dbReference>
<evidence type="ECO:0000313" key="1">
    <source>
        <dbReference type="EMBL" id="MDQ9128578.1"/>
    </source>
</evidence>
<evidence type="ECO:0000313" key="2">
    <source>
        <dbReference type="Proteomes" id="UP001224622"/>
    </source>
</evidence>
<protein>
    <submittedName>
        <fullName evidence="1">Uncharacterized protein</fullName>
    </submittedName>
</protein>